<dbReference type="InterPro" id="IPR047922">
    <property type="entry name" value="FBXL6_F-box"/>
</dbReference>
<dbReference type="Pfam" id="PF13516">
    <property type="entry name" value="LRR_6"/>
    <property type="match status" value="1"/>
</dbReference>
<dbReference type="Gene3D" id="3.80.10.10">
    <property type="entry name" value="Ribonuclease Inhibitor"/>
    <property type="match status" value="2"/>
</dbReference>
<dbReference type="GO" id="GO:0031146">
    <property type="term" value="P:SCF-dependent proteasomal ubiquitin-dependent protein catabolic process"/>
    <property type="evidence" value="ECO:0007669"/>
    <property type="project" value="TreeGrafter"/>
</dbReference>
<evidence type="ECO:0000259" key="4">
    <source>
        <dbReference type="Pfam" id="PF12937"/>
    </source>
</evidence>
<evidence type="ECO:0000256" key="1">
    <source>
        <dbReference type="ARBA" id="ARBA00022614"/>
    </source>
</evidence>
<accession>A0A3B4FCM5</accession>
<dbReference type="CDD" id="cd22119">
    <property type="entry name" value="F-box_FBXL6"/>
    <property type="match status" value="1"/>
</dbReference>
<protein>
    <submittedName>
        <fullName evidence="5">F-box and leucine rich repeat protein 6</fullName>
    </submittedName>
</protein>
<dbReference type="GeneTree" id="ENSGT00390000009358"/>
<dbReference type="Ensembl" id="ENSPNYT00000007627.1">
    <property type="protein sequence ID" value="ENSPNYP00000007444.1"/>
    <property type="gene ID" value="ENSPNYG00000005659.1"/>
</dbReference>
<dbReference type="Pfam" id="PF12937">
    <property type="entry name" value="F-box-like"/>
    <property type="match status" value="1"/>
</dbReference>
<proteinExistence type="predicted"/>
<evidence type="ECO:0000313" key="5">
    <source>
        <dbReference type="Ensembl" id="ENSPNYP00000007444.1"/>
    </source>
</evidence>
<dbReference type="AlphaFoldDB" id="A0A3B4FCM5"/>
<keyword evidence="1" id="KW-0433">Leucine-rich repeat</keyword>
<sequence length="495" mass="55495">MDASKAEASTQNQGKEEGASSAQGDAGARPKKASLKRAADAKAKKKHKKARVSRPARPGYTVHQGEDMLLVISSSTSQYDGSVWTLKKKKGSKKKKLAKGKGKASQVKKKKPVNAKPKLESKPVKEKEEKVANLFITQEEDDHRWGHSLPEEVLINIFQIVVIQEGAVPFLCRVGRVCRLWNAAASSPILWHRVTVGHCWIAPGRSQLPKTQKKIKDTLDWLAHSRFSQLRDFSLCHWTKNVDYALEVVSQYCPDLCSLKLSYCTGVTAAAFRSLGLHSRSLHSLNLQYSEVCGPTFRMMNVQPLHKGMRFGIDPTSGFPLLEELCIATTSFSYLTDRDLRDILFDSPKLRVLDLRGCSRITASGLAALPCLELECLFWGQYFSSHVGLSSLKKGLHTLTQKWSRTLQQLDIAHQLFTEEDLELAMSYLCQAEADTLRSLNLSGTRITPRALRPVIGQMTALDYLNLSSCRYLPRGVKRIYRGQEDIRQLLDKLE</sequence>
<dbReference type="GO" id="GO:0019005">
    <property type="term" value="C:SCF ubiquitin ligase complex"/>
    <property type="evidence" value="ECO:0007669"/>
    <property type="project" value="InterPro"/>
</dbReference>
<feature type="region of interest" description="Disordered" evidence="3">
    <location>
        <begin position="90"/>
        <end position="124"/>
    </location>
</feature>
<dbReference type="SUPFAM" id="SSF52047">
    <property type="entry name" value="RNI-like"/>
    <property type="match status" value="1"/>
</dbReference>
<dbReference type="InterPro" id="IPR001810">
    <property type="entry name" value="F-box_dom"/>
</dbReference>
<dbReference type="InterPro" id="IPR032675">
    <property type="entry name" value="LRR_dom_sf"/>
</dbReference>
<keyword evidence="2" id="KW-0833">Ubl conjugation pathway</keyword>
<dbReference type="SUPFAM" id="SSF81383">
    <property type="entry name" value="F-box domain"/>
    <property type="match status" value="1"/>
</dbReference>
<feature type="region of interest" description="Disordered" evidence="3">
    <location>
        <begin position="1"/>
        <end position="65"/>
    </location>
</feature>
<dbReference type="SMART" id="SM00367">
    <property type="entry name" value="LRR_CC"/>
    <property type="match status" value="3"/>
</dbReference>
<evidence type="ECO:0000256" key="3">
    <source>
        <dbReference type="SAM" id="MobiDB-lite"/>
    </source>
</evidence>
<organism evidence="5">
    <name type="scientific">Pundamilia nyererei</name>
    <dbReference type="NCBI Taxonomy" id="303518"/>
    <lineage>
        <taxon>Eukaryota</taxon>
        <taxon>Metazoa</taxon>
        <taxon>Chordata</taxon>
        <taxon>Craniata</taxon>
        <taxon>Vertebrata</taxon>
        <taxon>Euteleostomi</taxon>
        <taxon>Actinopterygii</taxon>
        <taxon>Neopterygii</taxon>
        <taxon>Teleostei</taxon>
        <taxon>Neoteleostei</taxon>
        <taxon>Acanthomorphata</taxon>
        <taxon>Ovalentaria</taxon>
        <taxon>Cichlomorphae</taxon>
        <taxon>Cichliformes</taxon>
        <taxon>Cichlidae</taxon>
        <taxon>African cichlids</taxon>
        <taxon>Pseudocrenilabrinae</taxon>
        <taxon>Haplochromini</taxon>
        <taxon>Pundamilia</taxon>
    </lineage>
</organism>
<dbReference type="InterPro" id="IPR001611">
    <property type="entry name" value="Leu-rich_rpt"/>
</dbReference>
<dbReference type="InterPro" id="IPR006553">
    <property type="entry name" value="Leu-rich_rpt_Cys-con_subtyp"/>
</dbReference>
<dbReference type="PANTHER" id="PTHR13318">
    <property type="entry name" value="PARTNER OF PAIRED, ISOFORM B-RELATED"/>
    <property type="match status" value="1"/>
</dbReference>
<feature type="compositionally biased region" description="Basic residues" evidence="3">
    <location>
        <begin position="43"/>
        <end position="54"/>
    </location>
</feature>
<evidence type="ECO:0000256" key="2">
    <source>
        <dbReference type="ARBA" id="ARBA00022786"/>
    </source>
</evidence>
<reference evidence="5" key="1">
    <citation type="submission" date="2023-09" db="UniProtKB">
        <authorList>
            <consortium name="Ensembl"/>
        </authorList>
    </citation>
    <scope>IDENTIFICATION</scope>
</reference>
<feature type="domain" description="F-box" evidence="4">
    <location>
        <begin position="148"/>
        <end position="195"/>
    </location>
</feature>
<dbReference type="Gene3D" id="1.20.1280.50">
    <property type="match status" value="1"/>
</dbReference>
<feature type="compositionally biased region" description="Basic residues" evidence="3">
    <location>
        <begin position="90"/>
        <end position="113"/>
    </location>
</feature>
<name>A0A3B4FCM5_9CICH</name>
<dbReference type="InterPro" id="IPR036047">
    <property type="entry name" value="F-box-like_dom_sf"/>
</dbReference>